<evidence type="ECO:0000313" key="1">
    <source>
        <dbReference type="EMBL" id="EOB11838.1"/>
    </source>
</evidence>
<reference evidence="1 2" key="1">
    <citation type="journal article" date="2013" name="BMC Genomics">
        <title>Comparative genomics of parasitic silkworm microsporidia reveal an association between genome expansion and host adaptation.</title>
        <authorList>
            <person name="Pan G."/>
            <person name="Xu J."/>
            <person name="Li T."/>
            <person name="Xia Q."/>
            <person name="Liu S.L."/>
            <person name="Zhang G."/>
            <person name="Li S."/>
            <person name="Li C."/>
            <person name="Liu H."/>
            <person name="Yang L."/>
            <person name="Liu T."/>
            <person name="Zhang X."/>
            <person name="Wu Z."/>
            <person name="Fan W."/>
            <person name="Dang X."/>
            <person name="Xiang H."/>
            <person name="Tao M."/>
            <person name="Li Y."/>
            <person name="Hu J."/>
            <person name="Li Z."/>
            <person name="Lin L."/>
            <person name="Luo J."/>
            <person name="Geng L."/>
            <person name="Wang L."/>
            <person name="Long M."/>
            <person name="Wan Y."/>
            <person name="He N."/>
            <person name="Zhang Z."/>
            <person name="Lu C."/>
            <person name="Keeling P.J."/>
            <person name="Wang J."/>
            <person name="Xiang Z."/>
            <person name="Zhou Z."/>
        </authorList>
    </citation>
    <scope>NUCLEOTIDE SEQUENCE [LARGE SCALE GENOMIC DNA]</scope>
    <source>
        <strain evidence="2">CQ1 / CVCC 102059</strain>
    </source>
</reference>
<dbReference type="HOGENOM" id="CLU_151431_0_0_1"/>
<keyword evidence="2" id="KW-1185">Reference proteome</keyword>
<proteinExistence type="predicted"/>
<dbReference type="VEuPathDB" id="MicrosporidiaDB:NBO_744g0001"/>
<dbReference type="Proteomes" id="UP000016927">
    <property type="component" value="Unassembled WGS sequence"/>
</dbReference>
<accession>R0MGG2</accession>
<name>R0MGG2_NOSB1</name>
<protein>
    <submittedName>
        <fullName evidence="1">Uncharacterized protein</fullName>
    </submittedName>
</protein>
<dbReference type="AlphaFoldDB" id="R0MGG2"/>
<dbReference type="EMBL" id="KB909651">
    <property type="protein sequence ID" value="EOB11838.1"/>
    <property type="molecule type" value="Genomic_DNA"/>
</dbReference>
<evidence type="ECO:0000313" key="2">
    <source>
        <dbReference type="Proteomes" id="UP000016927"/>
    </source>
</evidence>
<organism evidence="1 2">
    <name type="scientific">Nosema bombycis (strain CQ1 / CVCC 102059)</name>
    <name type="common">Microsporidian parasite</name>
    <name type="synonym">Pebrine of silkworm</name>
    <dbReference type="NCBI Taxonomy" id="578461"/>
    <lineage>
        <taxon>Eukaryota</taxon>
        <taxon>Fungi</taxon>
        <taxon>Fungi incertae sedis</taxon>
        <taxon>Microsporidia</taxon>
        <taxon>Nosematidae</taxon>
        <taxon>Nosema</taxon>
    </lineage>
</organism>
<gene>
    <name evidence="1" type="ORF">NBO_744g0001</name>
</gene>
<sequence length="142" mass="16451">MMRVNLVISGFDSKIILKIYHHLICNVLCANMSCLKSRSEDYTDEKIKTLTNIKKFEMTDITMINFGPKEEAFTSESSCSSVKISSKSKSSFDTKDINGLIKEQKLMMVKIKSLFHELKDFQTSQRSFEMSQLESFYEEFLI</sequence>